<keyword evidence="2" id="KW-0472">Membrane</keyword>
<evidence type="ECO:0000256" key="2">
    <source>
        <dbReference type="SAM" id="Phobius"/>
    </source>
</evidence>
<feature type="region of interest" description="Disordered" evidence="1">
    <location>
        <begin position="526"/>
        <end position="592"/>
    </location>
</feature>
<comment type="caution">
    <text evidence="3">The sequence shown here is derived from an EMBL/GenBank/DDBJ whole genome shotgun (WGS) entry which is preliminary data.</text>
</comment>
<name>A0A8H4FK97_COLGL</name>
<evidence type="ECO:0000313" key="4">
    <source>
        <dbReference type="Proteomes" id="UP000613401"/>
    </source>
</evidence>
<proteinExistence type="predicted"/>
<sequence length="713" mass="79561">MSRNYDAATIPVLSPRSSPNAPPPQTAARIYPVLSLISVILLFLSAGAGIALSAVVLFRNFESIEVLDPLSRAVFFVASCMSLAYVLTHIIAARTAYIKNNGSPKAYGKYIAGLAFLLARLGLPVWVAAVTLAIIVAVNIGLDVSKGIQENLPWLDVIISVVSLLSLIAILAVIEMAERPFATMGLSQPWFVRGEHPFTAPDEEDIDYGLVEVVSMVKDVKLPPTAKQIKARKMLSTIQEKKEKKPEKRKRKTLTKKNPYEVQLQRQQQQQQQQQEQHRTLRHARSMSMPTPLNAVFGDSPEPRLTDSPGLHTAFAWKPPTREGTPRAAGAVTFEDLGAWRDRVSLYHTASDISTSASAPSDDIVLPSMPRQAHYSPHSQASLLEQQQKYDLRRWTAIGMQSPPFDGGFLDVPFRRPRPLMTMEDEHRMLGRRPSTRDGDWEANYHLRMHQNSRPSSSHTSRTGGSSMTSRTGFTIRDEPPSLPPIATVSSLVIASTMNEVNKTNTNSIRPDSDVLPNEGRRRRRLSNVSDKRRQTYRTDSRSLSQTYRPSSRYVSTISQETRPTSPTMTIRSTRSGKSDIHNFSRPRTSAAARMQSKVAKRLRAMKNQQQRQEQQLVLSVTRHSVGEETSSSPSSPGTPNTPRTVRAAAVKTLQERLGRRNQQQLPTDGDQRPPSPETPRTARATAVRTLQERLGKRMMRRNEAEAGQLQRV</sequence>
<feature type="region of interest" description="Disordered" evidence="1">
    <location>
        <begin position="656"/>
        <end position="686"/>
    </location>
</feature>
<dbReference type="EMBL" id="WVTB01000043">
    <property type="protein sequence ID" value="KAF3805413.1"/>
    <property type="molecule type" value="Genomic_DNA"/>
</dbReference>
<reference evidence="3" key="1">
    <citation type="journal article" date="2020" name="Phytopathology">
        <title>Genome sequence and comparative analysis of Colletotrichum gloeosporioides isolated from Liriodendron leaves.</title>
        <authorList>
            <person name="Fu F.F."/>
            <person name="Hao Z."/>
            <person name="Wang P."/>
            <person name="Lu Y."/>
            <person name="Xue L.J."/>
            <person name="Wei G."/>
            <person name="Tian Y."/>
            <person name="Baishi H."/>
            <person name="Xu H."/>
            <person name="Shi J."/>
            <person name="Cheng T."/>
            <person name="Wang G."/>
            <person name="Yi Y."/>
            <person name="Chen J."/>
        </authorList>
    </citation>
    <scope>NUCLEOTIDE SEQUENCE</scope>
    <source>
        <strain evidence="3">Lc1</strain>
    </source>
</reference>
<feature type="region of interest" description="Disordered" evidence="1">
    <location>
        <begin position="232"/>
        <end position="287"/>
    </location>
</feature>
<evidence type="ECO:0000256" key="1">
    <source>
        <dbReference type="SAM" id="MobiDB-lite"/>
    </source>
</evidence>
<feature type="transmembrane region" description="Helical" evidence="2">
    <location>
        <begin position="70"/>
        <end position="91"/>
    </location>
</feature>
<gene>
    <name evidence="3" type="ORF">GCG54_00008644</name>
</gene>
<feature type="compositionally biased region" description="Low complexity" evidence="1">
    <location>
        <begin position="630"/>
        <end position="644"/>
    </location>
</feature>
<feature type="transmembrane region" description="Helical" evidence="2">
    <location>
        <begin position="154"/>
        <end position="174"/>
    </location>
</feature>
<accession>A0A8H4FK97</accession>
<feature type="compositionally biased region" description="Basic and acidic residues" evidence="1">
    <location>
        <begin position="530"/>
        <end position="541"/>
    </location>
</feature>
<feature type="transmembrane region" description="Helical" evidence="2">
    <location>
        <begin position="30"/>
        <end position="58"/>
    </location>
</feature>
<dbReference type="AlphaFoldDB" id="A0A8H4FK97"/>
<feature type="compositionally biased region" description="Basic and acidic residues" evidence="1">
    <location>
        <begin position="694"/>
        <end position="705"/>
    </location>
</feature>
<organism evidence="3 4">
    <name type="scientific">Colletotrichum gloeosporioides</name>
    <name type="common">Anthracnose fungus</name>
    <name type="synonym">Glomerella cingulata</name>
    <dbReference type="NCBI Taxonomy" id="474922"/>
    <lineage>
        <taxon>Eukaryota</taxon>
        <taxon>Fungi</taxon>
        <taxon>Dikarya</taxon>
        <taxon>Ascomycota</taxon>
        <taxon>Pezizomycotina</taxon>
        <taxon>Sordariomycetes</taxon>
        <taxon>Hypocreomycetidae</taxon>
        <taxon>Glomerellales</taxon>
        <taxon>Glomerellaceae</taxon>
        <taxon>Colletotrichum</taxon>
        <taxon>Colletotrichum gloeosporioides species complex</taxon>
    </lineage>
</organism>
<dbReference type="Proteomes" id="UP000613401">
    <property type="component" value="Unassembled WGS sequence"/>
</dbReference>
<reference evidence="3" key="2">
    <citation type="submission" date="2020-03" db="EMBL/GenBank/DDBJ databases">
        <authorList>
            <person name="Fu F.-F."/>
            <person name="Chen J."/>
        </authorList>
    </citation>
    <scope>NUCLEOTIDE SEQUENCE</scope>
    <source>
        <strain evidence="3">Lc1</strain>
    </source>
</reference>
<keyword evidence="4" id="KW-1185">Reference proteome</keyword>
<keyword evidence="2" id="KW-0812">Transmembrane</keyword>
<feature type="transmembrane region" description="Helical" evidence="2">
    <location>
        <begin position="111"/>
        <end position="142"/>
    </location>
</feature>
<feature type="region of interest" description="Disordered" evidence="1">
    <location>
        <begin position="448"/>
        <end position="485"/>
    </location>
</feature>
<feature type="compositionally biased region" description="Low complexity" evidence="1">
    <location>
        <begin position="453"/>
        <end position="475"/>
    </location>
</feature>
<keyword evidence="2" id="KW-1133">Transmembrane helix</keyword>
<feature type="compositionally biased region" description="Polar residues" evidence="1">
    <location>
        <begin position="542"/>
        <end position="576"/>
    </location>
</feature>
<feature type="compositionally biased region" description="Low complexity" evidence="1">
    <location>
        <begin position="263"/>
        <end position="275"/>
    </location>
</feature>
<dbReference type="RefSeq" id="XP_045264572.1">
    <property type="nucleotide sequence ID" value="XM_045408605.1"/>
</dbReference>
<protein>
    <submittedName>
        <fullName evidence="3">Uncharacterized protein</fullName>
    </submittedName>
</protein>
<feature type="region of interest" description="Disordered" evidence="1">
    <location>
        <begin position="694"/>
        <end position="713"/>
    </location>
</feature>
<evidence type="ECO:0000313" key="3">
    <source>
        <dbReference type="EMBL" id="KAF3805413.1"/>
    </source>
</evidence>
<feature type="region of interest" description="Disordered" evidence="1">
    <location>
        <begin position="622"/>
        <end position="644"/>
    </location>
</feature>
<dbReference type="GeneID" id="69015784"/>